<dbReference type="InterPro" id="IPR001360">
    <property type="entry name" value="Glyco_hydro_1"/>
</dbReference>
<dbReference type="AlphaFoldDB" id="A0A2T0UBL7"/>
<dbReference type="GO" id="GO:0005975">
    <property type="term" value="P:carbohydrate metabolic process"/>
    <property type="evidence" value="ECO:0007669"/>
    <property type="project" value="InterPro"/>
</dbReference>
<reference evidence="1 2" key="1">
    <citation type="submission" date="2018-03" db="EMBL/GenBank/DDBJ databases">
        <title>Genomic Encyclopedia of Type Strains, Phase III (KMG-III): the genomes of soil and plant-associated and newly described type strains.</title>
        <authorList>
            <person name="Whitman W."/>
        </authorList>
    </citation>
    <scope>NUCLEOTIDE SEQUENCE [LARGE SCALE GENOMIC DNA]</scope>
    <source>
        <strain evidence="1 2">CGMCC 1.9313</strain>
    </source>
</reference>
<accession>A0A2T0UBL7</accession>
<dbReference type="InterPro" id="IPR051923">
    <property type="entry name" value="Glycosyl_Hydrolase_39"/>
</dbReference>
<keyword evidence="1" id="KW-0378">Hydrolase</keyword>
<comment type="caution">
    <text evidence="1">The sequence shown here is derived from an EMBL/GenBank/DDBJ whole genome shotgun (WGS) entry which is preliminary data.</text>
</comment>
<dbReference type="Gene3D" id="3.20.20.80">
    <property type="entry name" value="Glycosidases"/>
    <property type="match status" value="1"/>
</dbReference>
<dbReference type="PANTHER" id="PTHR12631:SF10">
    <property type="entry name" value="BETA-XYLOSIDASE-LIKE PROTEIN-RELATED"/>
    <property type="match status" value="1"/>
</dbReference>
<dbReference type="RefSeq" id="WP_219904959.1">
    <property type="nucleotide sequence ID" value="NZ_PVTH01000001.1"/>
</dbReference>
<dbReference type="InterPro" id="IPR017853">
    <property type="entry name" value="GH"/>
</dbReference>
<dbReference type="GO" id="GO:0004553">
    <property type="term" value="F:hydrolase activity, hydrolyzing O-glycosyl compounds"/>
    <property type="evidence" value="ECO:0007669"/>
    <property type="project" value="InterPro"/>
</dbReference>
<dbReference type="EMBL" id="PVTH01000001">
    <property type="protein sequence ID" value="PRY55335.1"/>
    <property type="molecule type" value="Genomic_DNA"/>
</dbReference>
<dbReference type="SUPFAM" id="SSF51445">
    <property type="entry name" value="(Trans)glycosidases"/>
    <property type="match status" value="1"/>
</dbReference>
<evidence type="ECO:0000313" key="1">
    <source>
        <dbReference type="EMBL" id="PRY55335.1"/>
    </source>
</evidence>
<sequence length="432" mass="50655">MIENGFSEKIKTQSTERLLDIDNQLLMNVKNKFMFATGIENSYPMITLPDGTRKRVDEMEKCGHYKYWREDFNLVKEMGIEFLRYGPPYFSVNTGPGQYDWSFVDETFRYLEELGITPIVDLCHFGLPDWLENFQNPDFPVHFEEYALAFAKRYPYIQFYTPVNEIFVTAAFSGQYGWWNEKGTSDLTFVTALKHLCKANVLAMNAILTVQPDAIFVQSESSEYFHPETPDCDRLATFLNQRRFLSLDLSYGYPISVSMYEYLLENGMTKEEYQWFESSVIKGSCVMGNDYYVTNEHMVHEDGSTSAAGEIFGYYVITHQYYSRYKLPIMHTETNIAEPNAVRWLQTQWANVRRLKRDGIPIYGFTWYSLTDQVDWDSALRDDAGRVNSLGLYDLDRKIRPVGQAYKELIRQWRPALEDEKYVLHFKSGIYR</sequence>
<proteinExistence type="predicted"/>
<gene>
    <name evidence="1" type="ORF">B0I27_101304</name>
</gene>
<dbReference type="PANTHER" id="PTHR12631">
    <property type="entry name" value="ALPHA-L-IDURONIDASE"/>
    <property type="match status" value="1"/>
</dbReference>
<dbReference type="Proteomes" id="UP000238034">
    <property type="component" value="Unassembled WGS sequence"/>
</dbReference>
<keyword evidence="2" id="KW-1185">Reference proteome</keyword>
<organism evidence="1 2">
    <name type="scientific">Arcticibacter pallidicorallinus</name>
    <dbReference type="NCBI Taxonomy" id="1259464"/>
    <lineage>
        <taxon>Bacteria</taxon>
        <taxon>Pseudomonadati</taxon>
        <taxon>Bacteroidota</taxon>
        <taxon>Sphingobacteriia</taxon>
        <taxon>Sphingobacteriales</taxon>
        <taxon>Sphingobacteriaceae</taxon>
        <taxon>Arcticibacter</taxon>
    </lineage>
</organism>
<dbReference type="Pfam" id="PF00232">
    <property type="entry name" value="Glyco_hydro_1"/>
    <property type="match status" value="1"/>
</dbReference>
<evidence type="ECO:0000313" key="2">
    <source>
        <dbReference type="Proteomes" id="UP000238034"/>
    </source>
</evidence>
<protein>
    <submittedName>
        <fullName evidence="1">Glycosyl hydrolase family 1</fullName>
    </submittedName>
</protein>
<name>A0A2T0UBL7_9SPHI</name>